<dbReference type="Gene3D" id="3.40.50.300">
    <property type="entry name" value="P-loop containing nucleotide triphosphate hydrolases"/>
    <property type="match status" value="1"/>
</dbReference>
<proteinExistence type="predicted"/>
<dbReference type="Pfam" id="PF17868">
    <property type="entry name" value="AAA_lid_8"/>
    <property type="match status" value="1"/>
</dbReference>
<comment type="caution">
    <text evidence="3">The sequence shown here is derived from an EMBL/GenBank/DDBJ whole genome shotgun (WGS) entry which is preliminary data.</text>
</comment>
<evidence type="ECO:0000313" key="3">
    <source>
        <dbReference type="EMBL" id="MDB7932166.1"/>
    </source>
</evidence>
<evidence type="ECO:0000313" key="4">
    <source>
        <dbReference type="Proteomes" id="UP001211173"/>
    </source>
</evidence>
<feature type="domain" description="MoxR" evidence="2">
    <location>
        <begin position="147"/>
        <end position="270"/>
    </location>
</feature>
<protein>
    <submittedName>
        <fullName evidence="3">AAA family ATPase</fullName>
    </submittedName>
</protein>
<gene>
    <name evidence="3" type="ORF">PNE06_03655</name>
</gene>
<name>A0AAW6CCB7_FLAPL</name>
<dbReference type="InterPro" id="IPR045427">
    <property type="entry name" value="MoxR"/>
</dbReference>
<evidence type="ECO:0000259" key="2">
    <source>
        <dbReference type="Pfam" id="PF20030"/>
    </source>
</evidence>
<organism evidence="3 4">
    <name type="scientific">Flavonifractor plautii</name>
    <name type="common">Fusobacterium plautii</name>
    <dbReference type="NCBI Taxonomy" id="292800"/>
    <lineage>
        <taxon>Bacteria</taxon>
        <taxon>Bacillati</taxon>
        <taxon>Bacillota</taxon>
        <taxon>Clostridia</taxon>
        <taxon>Eubacteriales</taxon>
        <taxon>Oscillospiraceae</taxon>
        <taxon>Flavonifractor</taxon>
    </lineage>
</organism>
<sequence length="458" mass="50566">MTLHDKMLAVMAEVNRDVAERSELVEMIAIALLTRKNLFILGAPGQAKSYAINSFRTRITGARQFERLLSKQTDEEQLFGRVDLSTLIPGQVPQSVLDRDLGYQRALENVRWAKAEIDNNPDLMDGYMNAGTAVSWAERYKGILALLHSSEPSVQTAGKIPEAEIVFLDEAFKCNDGVLNSLLTALNEHKYTNEGRTYPIPTISFFAASNEIPNFNDPQEKILEALYDRLELKVITDNIQEKANRMAVLKSKQAGTFGQTSATITMDELLAMQKAVAAVLVPDAANELADDILCELRKNGVSVSDRKYLNYYPIAQAKAWLSGHASVESTDLLALKNYLWKLPGDLANVEAVLNRLCINPMQSKVNDIRGMAMEAQEDFNAAKDEQNIPNAGSKALIKLRGELVRLYGMQQDLAGAAQSDSEKTLTGGLLSDLEQISRQAHEAVGFTYAPLEQLAALQ</sequence>
<feature type="domain" description="ATPase RavA-like AAA lid" evidence="1">
    <location>
        <begin position="296"/>
        <end position="352"/>
    </location>
</feature>
<dbReference type="AlphaFoldDB" id="A0AAW6CCB7"/>
<accession>A0AAW6CCB7</accession>
<evidence type="ECO:0000259" key="1">
    <source>
        <dbReference type="Pfam" id="PF17868"/>
    </source>
</evidence>
<dbReference type="Pfam" id="PF20030">
    <property type="entry name" value="bpMoxR"/>
    <property type="match status" value="2"/>
</dbReference>
<dbReference type="InterPro" id="IPR041538">
    <property type="entry name" value="RavA-like_AAA_lid"/>
</dbReference>
<feature type="domain" description="MoxR" evidence="2">
    <location>
        <begin position="7"/>
        <end position="92"/>
    </location>
</feature>
<dbReference type="RefSeq" id="WP_195324943.1">
    <property type="nucleotide sequence ID" value="NZ_JADMVZ010000006.1"/>
</dbReference>
<dbReference type="PANTHER" id="PTHR32204">
    <property type="entry name" value="ATPASE RAVA"/>
    <property type="match status" value="1"/>
</dbReference>
<reference evidence="3" key="1">
    <citation type="submission" date="2023-01" db="EMBL/GenBank/DDBJ databases">
        <title>Human gut microbiome strain richness.</title>
        <authorList>
            <person name="Chen-Liaw A."/>
        </authorList>
    </citation>
    <scope>NUCLEOTIDE SEQUENCE</scope>
    <source>
        <strain evidence="3">1001287st1_F4_1001285I_161205</strain>
    </source>
</reference>
<dbReference type="InterPro" id="IPR050513">
    <property type="entry name" value="RavA_ATPases"/>
</dbReference>
<dbReference type="EMBL" id="JAQLWV010000004">
    <property type="protein sequence ID" value="MDB7932166.1"/>
    <property type="molecule type" value="Genomic_DNA"/>
</dbReference>
<dbReference type="Proteomes" id="UP001211173">
    <property type="component" value="Unassembled WGS sequence"/>
</dbReference>
<dbReference type="SUPFAM" id="SSF52540">
    <property type="entry name" value="P-loop containing nucleoside triphosphate hydrolases"/>
    <property type="match status" value="1"/>
</dbReference>
<dbReference type="PANTHER" id="PTHR32204:SF0">
    <property type="entry name" value="ATPASE RAVA"/>
    <property type="match status" value="1"/>
</dbReference>
<dbReference type="InterPro" id="IPR027417">
    <property type="entry name" value="P-loop_NTPase"/>
</dbReference>